<keyword evidence="6" id="KW-1185">Reference proteome</keyword>
<gene>
    <name evidence="5" type="ORF">CVLEPA_LOCUS5316</name>
</gene>
<accession>A0ABP0F7U9</accession>
<protein>
    <recommendedName>
        <fullName evidence="4">C1q domain-containing protein</fullName>
    </recommendedName>
</protein>
<feature type="compositionally biased region" description="Polar residues" evidence="2">
    <location>
        <begin position="38"/>
        <end position="51"/>
    </location>
</feature>
<evidence type="ECO:0000313" key="6">
    <source>
        <dbReference type="Proteomes" id="UP001642483"/>
    </source>
</evidence>
<feature type="transmembrane region" description="Helical" evidence="3">
    <location>
        <begin position="126"/>
        <end position="150"/>
    </location>
</feature>
<keyword evidence="3" id="KW-1133">Transmembrane helix</keyword>
<keyword evidence="3" id="KW-0472">Membrane</keyword>
<feature type="coiled-coil region" evidence="1">
    <location>
        <begin position="220"/>
        <end position="247"/>
    </location>
</feature>
<name>A0ABP0F7U9_CLALP</name>
<feature type="compositionally biased region" description="Basic and acidic residues" evidence="2">
    <location>
        <begin position="52"/>
        <end position="68"/>
    </location>
</feature>
<dbReference type="InterPro" id="IPR001073">
    <property type="entry name" value="C1q_dom"/>
</dbReference>
<evidence type="ECO:0000256" key="3">
    <source>
        <dbReference type="SAM" id="Phobius"/>
    </source>
</evidence>
<feature type="region of interest" description="Disordered" evidence="2">
    <location>
        <begin position="1"/>
        <end position="70"/>
    </location>
</feature>
<dbReference type="EMBL" id="CAWYQH010000024">
    <property type="protein sequence ID" value="CAK8675777.1"/>
    <property type="molecule type" value="Genomic_DNA"/>
</dbReference>
<dbReference type="SUPFAM" id="SSF49842">
    <property type="entry name" value="TNF-like"/>
    <property type="match status" value="1"/>
</dbReference>
<dbReference type="Proteomes" id="UP001642483">
    <property type="component" value="Unassembled WGS sequence"/>
</dbReference>
<organism evidence="5 6">
    <name type="scientific">Clavelina lepadiformis</name>
    <name type="common">Light-bulb sea squirt</name>
    <name type="synonym">Ascidia lepadiformis</name>
    <dbReference type="NCBI Taxonomy" id="159417"/>
    <lineage>
        <taxon>Eukaryota</taxon>
        <taxon>Metazoa</taxon>
        <taxon>Chordata</taxon>
        <taxon>Tunicata</taxon>
        <taxon>Ascidiacea</taxon>
        <taxon>Aplousobranchia</taxon>
        <taxon>Clavelinidae</taxon>
        <taxon>Clavelina</taxon>
    </lineage>
</organism>
<keyword evidence="3" id="KW-0812">Transmembrane</keyword>
<proteinExistence type="predicted"/>
<keyword evidence="1" id="KW-0175">Coiled coil</keyword>
<evidence type="ECO:0000256" key="1">
    <source>
        <dbReference type="SAM" id="Coils"/>
    </source>
</evidence>
<dbReference type="Gene3D" id="2.60.120.40">
    <property type="match status" value="1"/>
</dbReference>
<reference evidence="5 6" key="1">
    <citation type="submission" date="2024-02" db="EMBL/GenBank/DDBJ databases">
        <authorList>
            <person name="Daric V."/>
            <person name="Darras S."/>
        </authorList>
    </citation>
    <scope>NUCLEOTIDE SEQUENCE [LARGE SCALE GENOMIC DNA]</scope>
</reference>
<comment type="caution">
    <text evidence="5">The sequence shown here is derived from an EMBL/GenBank/DDBJ whole genome shotgun (WGS) entry which is preliminary data.</text>
</comment>
<sequence length="502" mass="57282">MYKLTYESDEDVTAPGDDTRSRTSDHHRIEEKADLGKPSSQAELRSQWSSNPEHKDKMEETLEQKERSSTAASTAMAAFGVKKENSTEANSKQTDQKRTFYSLFKNDPVDDKLGQRNTPSTNQCEFWKVFFVVFFMMGLTAGVVILFVLYQDLNMRNDSLMSRINYLETHGPRATGQVAVDALSAEVAPPLPEHVVPPSPRHFDSFQNPPSAELSIDDTLSSLRSELDQFKLRVSANQNEIGELQEENNDRSKEYQAVVGKIRARLLLLSDRLSSSVDAQRVFENMLRELQADIAVMNYTVSSSMQDVFQYFDYGTEVSEDDYEAIAFDAVHIHTETNIDTHGMGSPDFFEVMYFPDSSEADSRIFYNYEMINRLGVFEAETGTFNVPSDGIYVFFVTFCTNVDNTDETVVSLMQNLLPIRRFRVPFSSFGYTDTEELSDLEELMEDYMEPNVMQHKYTVITELMDGDEIYLRLTKGSIFEKSNTAELEDEACTRFSGFKLR</sequence>
<dbReference type="InterPro" id="IPR008983">
    <property type="entry name" value="Tumour_necrosis_fac-like_dom"/>
</dbReference>
<dbReference type="Pfam" id="PF00386">
    <property type="entry name" value="C1q"/>
    <property type="match status" value="1"/>
</dbReference>
<evidence type="ECO:0000256" key="2">
    <source>
        <dbReference type="SAM" id="MobiDB-lite"/>
    </source>
</evidence>
<feature type="compositionally biased region" description="Basic and acidic residues" evidence="2">
    <location>
        <begin position="17"/>
        <end position="35"/>
    </location>
</feature>
<evidence type="ECO:0000259" key="4">
    <source>
        <dbReference type="Pfam" id="PF00386"/>
    </source>
</evidence>
<evidence type="ECO:0000313" key="5">
    <source>
        <dbReference type="EMBL" id="CAK8675777.1"/>
    </source>
</evidence>
<feature type="domain" description="C1q" evidence="4">
    <location>
        <begin position="360"/>
        <end position="499"/>
    </location>
</feature>